<organism evidence="1 2">
    <name type="scientific">Caenorhabditis bovis</name>
    <dbReference type="NCBI Taxonomy" id="2654633"/>
    <lineage>
        <taxon>Eukaryota</taxon>
        <taxon>Metazoa</taxon>
        <taxon>Ecdysozoa</taxon>
        <taxon>Nematoda</taxon>
        <taxon>Chromadorea</taxon>
        <taxon>Rhabditida</taxon>
        <taxon>Rhabditina</taxon>
        <taxon>Rhabditomorpha</taxon>
        <taxon>Rhabditoidea</taxon>
        <taxon>Rhabditidae</taxon>
        <taxon>Peloderinae</taxon>
        <taxon>Caenorhabditis</taxon>
    </lineage>
</organism>
<sequence length="207" mass="23498">MEKLVEKHHMEAANAGQYSLNNGIHSKNNDSCDDANYKIKEEKINRKNEEKNEDNIKVAKNLESISEDGCENEVHKEDVEGNMNSDDEKLEVDLKKIGFDAGNMQSDVFMISKVEIDIRYGNDELSVEQNEAALNLEDQSIESGESELIGIRSPQEDEPPVANTDEAEYNELRNYVEDVESDLTWALNEAHLIDNGVCPPRDEARRR</sequence>
<name>A0A8S1FDD0_9PELO</name>
<evidence type="ECO:0000313" key="2">
    <source>
        <dbReference type="Proteomes" id="UP000494206"/>
    </source>
</evidence>
<comment type="caution">
    <text evidence="1">The sequence shown here is derived from an EMBL/GenBank/DDBJ whole genome shotgun (WGS) entry which is preliminary data.</text>
</comment>
<protein>
    <submittedName>
        <fullName evidence="1">Uncharacterized protein</fullName>
    </submittedName>
</protein>
<dbReference type="Proteomes" id="UP000494206">
    <property type="component" value="Unassembled WGS sequence"/>
</dbReference>
<keyword evidence="2" id="KW-1185">Reference proteome</keyword>
<accession>A0A8S1FDD0</accession>
<evidence type="ECO:0000313" key="1">
    <source>
        <dbReference type="EMBL" id="CAB3410402.1"/>
    </source>
</evidence>
<dbReference type="AlphaFoldDB" id="A0A8S1FDD0"/>
<gene>
    <name evidence="1" type="ORF">CBOVIS_LOCUS11932</name>
</gene>
<reference evidence="1 2" key="1">
    <citation type="submission" date="2020-04" db="EMBL/GenBank/DDBJ databases">
        <authorList>
            <person name="Laetsch R D."/>
            <person name="Stevens L."/>
            <person name="Kumar S."/>
            <person name="Blaxter L. M."/>
        </authorList>
    </citation>
    <scope>NUCLEOTIDE SEQUENCE [LARGE SCALE GENOMIC DNA]</scope>
</reference>
<dbReference type="EMBL" id="CADEPM010000010">
    <property type="protein sequence ID" value="CAB3410402.1"/>
    <property type="molecule type" value="Genomic_DNA"/>
</dbReference>
<proteinExistence type="predicted"/>